<dbReference type="AlphaFoldDB" id="S8DJG5"/>
<dbReference type="OrthoDB" id="9514740at2759"/>
<protein>
    <submittedName>
        <fullName evidence="1">Uncharacterized protein</fullName>
    </submittedName>
</protein>
<dbReference type="HOGENOM" id="CLU_1896240_0_0_1"/>
<name>S8DJG5_FOMSC</name>
<evidence type="ECO:0000313" key="1">
    <source>
        <dbReference type="EMBL" id="EPS92982.1"/>
    </source>
</evidence>
<dbReference type="Gene3D" id="6.20.320.10">
    <property type="match status" value="1"/>
</dbReference>
<dbReference type="Proteomes" id="UP000015241">
    <property type="component" value="Unassembled WGS sequence"/>
</dbReference>
<proteinExistence type="predicted"/>
<dbReference type="EMBL" id="KE504311">
    <property type="protein sequence ID" value="EPS92982.1"/>
    <property type="molecule type" value="Genomic_DNA"/>
</dbReference>
<sequence length="134" mass="15263">MTRIDLVENIILLVHQDDNSFHILGLPHNQAPRNDVLKQFRDQWKHTNSPTNVVHASPLYLRANPPVTPAHIHWLLASDLADSLRPGPHRVTLTQPPARYDSVLGEPGAELNYDEAVLYRNEAIRPLFLVIYKP</sequence>
<evidence type="ECO:0000313" key="2">
    <source>
        <dbReference type="Proteomes" id="UP000015241"/>
    </source>
</evidence>
<gene>
    <name evidence="1" type="ORF">FOMPIDRAFT_93797</name>
</gene>
<reference evidence="1 2" key="1">
    <citation type="journal article" date="2012" name="Science">
        <title>The Paleozoic origin of enzymatic lignin decomposition reconstructed from 31 fungal genomes.</title>
        <authorList>
            <person name="Floudas D."/>
            <person name="Binder M."/>
            <person name="Riley R."/>
            <person name="Barry K."/>
            <person name="Blanchette R.A."/>
            <person name="Henrissat B."/>
            <person name="Martinez A.T."/>
            <person name="Otillar R."/>
            <person name="Spatafora J.W."/>
            <person name="Yadav J.S."/>
            <person name="Aerts A."/>
            <person name="Benoit I."/>
            <person name="Boyd A."/>
            <person name="Carlson A."/>
            <person name="Copeland A."/>
            <person name="Coutinho P.M."/>
            <person name="de Vries R.P."/>
            <person name="Ferreira P."/>
            <person name="Findley K."/>
            <person name="Foster B."/>
            <person name="Gaskell J."/>
            <person name="Glotzer D."/>
            <person name="Gorecki P."/>
            <person name="Heitman J."/>
            <person name="Hesse C."/>
            <person name="Hori C."/>
            <person name="Igarashi K."/>
            <person name="Jurgens J.A."/>
            <person name="Kallen N."/>
            <person name="Kersten P."/>
            <person name="Kohler A."/>
            <person name="Kuees U."/>
            <person name="Kumar T.K.A."/>
            <person name="Kuo A."/>
            <person name="LaButti K."/>
            <person name="Larrondo L.F."/>
            <person name="Lindquist E."/>
            <person name="Ling A."/>
            <person name="Lombard V."/>
            <person name="Lucas S."/>
            <person name="Lundell T."/>
            <person name="Martin R."/>
            <person name="McLaughlin D.J."/>
            <person name="Morgenstern I."/>
            <person name="Morin E."/>
            <person name="Murat C."/>
            <person name="Nagy L.G."/>
            <person name="Nolan M."/>
            <person name="Ohm R.A."/>
            <person name="Patyshakuliyeva A."/>
            <person name="Rokas A."/>
            <person name="Ruiz-Duenas F.J."/>
            <person name="Sabat G."/>
            <person name="Salamov A."/>
            <person name="Samejima M."/>
            <person name="Schmutz J."/>
            <person name="Slot J.C."/>
            <person name="St John F."/>
            <person name="Stenlid J."/>
            <person name="Sun H."/>
            <person name="Sun S."/>
            <person name="Syed K."/>
            <person name="Tsang A."/>
            <person name="Wiebenga A."/>
            <person name="Young D."/>
            <person name="Pisabarro A."/>
            <person name="Eastwood D.C."/>
            <person name="Martin F."/>
            <person name="Cullen D."/>
            <person name="Grigoriev I.V."/>
            <person name="Hibbett D.S."/>
        </authorList>
    </citation>
    <scope>NUCLEOTIDE SEQUENCE</scope>
    <source>
        <strain evidence="2">FP-58527</strain>
    </source>
</reference>
<accession>S8DJG5</accession>
<organism evidence="1 2">
    <name type="scientific">Fomitopsis schrenkii</name>
    <name type="common">Brown rot fungus</name>
    <dbReference type="NCBI Taxonomy" id="2126942"/>
    <lineage>
        <taxon>Eukaryota</taxon>
        <taxon>Fungi</taxon>
        <taxon>Dikarya</taxon>
        <taxon>Basidiomycota</taxon>
        <taxon>Agaricomycotina</taxon>
        <taxon>Agaricomycetes</taxon>
        <taxon>Polyporales</taxon>
        <taxon>Fomitopsis</taxon>
    </lineage>
</organism>
<keyword evidence="2" id="KW-1185">Reference proteome</keyword>
<dbReference type="InParanoid" id="S8DJG5"/>